<keyword evidence="10" id="KW-0808">Transferase</keyword>
<sequence length="339" mass="37314">MSSRNDSIHHCNRIGITCNISNGRVMDLSLEQLRLGGTLTPFIRNLTFLNTLNLLNNSFHGEFPQEVGRLLYLQNLNFSYNNFGGSIPSNLSSHCTKLEVLTAGDIPQEVGLLSSLAYLVLYGNYSFGSVPSSIYNKSSLYYFTFTQNHLHADVGFTLPNIQVFAGAVNNITEYGMGGKPSTLGDIYIYGILLMEIFTGKRPADEAFEGDTGIQKFVAIALPNNVMDIVDPSLVSEQDFDGESEESECEEKAIRRKNEIEGTTKGLIEDCFVSLMQIGISCSANAPSERMSITVDSRDLGLRSNPVSQLSTWSGQAQHFAIKAHPREATELSHHHNALT</sequence>
<evidence type="ECO:0000256" key="3">
    <source>
        <dbReference type="ARBA" id="ARBA00022475"/>
    </source>
</evidence>
<name>A0A4D6MJH5_VIGUN</name>
<dbReference type="InterPro" id="IPR001611">
    <property type="entry name" value="Leu-rich_rpt"/>
</dbReference>
<evidence type="ECO:0000256" key="4">
    <source>
        <dbReference type="ARBA" id="ARBA00022692"/>
    </source>
</evidence>
<evidence type="ECO:0000256" key="1">
    <source>
        <dbReference type="ARBA" id="ARBA00004251"/>
    </source>
</evidence>
<proteinExistence type="inferred from homology"/>
<dbReference type="EMBL" id="CP039351">
    <property type="protein sequence ID" value="QCE00147.1"/>
    <property type="molecule type" value="Genomic_DNA"/>
</dbReference>
<organism evidence="10 11">
    <name type="scientific">Vigna unguiculata</name>
    <name type="common">Cowpea</name>
    <dbReference type="NCBI Taxonomy" id="3917"/>
    <lineage>
        <taxon>Eukaryota</taxon>
        <taxon>Viridiplantae</taxon>
        <taxon>Streptophyta</taxon>
        <taxon>Embryophyta</taxon>
        <taxon>Tracheophyta</taxon>
        <taxon>Spermatophyta</taxon>
        <taxon>Magnoliopsida</taxon>
        <taxon>eudicotyledons</taxon>
        <taxon>Gunneridae</taxon>
        <taxon>Pentapetalae</taxon>
        <taxon>rosids</taxon>
        <taxon>fabids</taxon>
        <taxon>Fabales</taxon>
        <taxon>Fabaceae</taxon>
        <taxon>Papilionoideae</taxon>
        <taxon>50 kb inversion clade</taxon>
        <taxon>NPAAA clade</taxon>
        <taxon>indigoferoid/millettioid clade</taxon>
        <taxon>Phaseoleae</taxon>
        <taxon>Vigna</taxon>
    </lineage>
</organism>
<keyword evidence="6" id="KW-1133">Transmembrane helix</keyword>
<reference evidence="10 11" key="1">
    <citation type="submission" date="2019-04" db="EMBL/GenBank/DDBJ databases">
        <title>An improved genome assembly and genetic linkage map for asparagus bean, Vigna unguiculata ssp. sesquipedialis.</title>
        <authorList>
            <person name="Xia Q."/>
            <person name="Zhang R."/>
            <person name="Dong Y."/>
        </authorList>
    </citation>
    <scope>NUCLEOTIDE SEQUENCE [LARGE SCALE GENOMIC DNA]</scope>
    <source>
        <tissue evidence="10">Leaf</tissue>
    </source>
</reference>
<dbReference type="PANTHER" id="PTHR48052:SF66">
    <property type="entry name" value="OS02G0610000 PROTEIN"/>
    <property type="match status" value="1"/>
</dbReference>
<evidence type="ECO:0000256" key="7">
    <source>
        <dbReference type="ARBA" id="ARBA00023136"/>
    </source>
</evidence>
<dbReference type="Gene3D" id="3.80.10.10">
    <property type="entry name" value="Ribonuclease Inhibitor"/>
    <property type="match status" value="2"/>
</dbReference>
<keyword evidence="9" id="KW-0325">Glycoprotein</keyword>
<keyword evidence="7" id="KW-0472">Membrane</keyword>
<keyword evidence="10" id="KW-0418">Kinase</keyword>
<evidence type="ECO:0000313" key="11">
    <source>
        <dbReference type="Proteomes" id="UP000501690"/>
    </source>
</evidence>
<evidence type="ECO:0000313" key="10">
    <source>
        <dbReference type="EMBL" id="QCE00147.1"/>
    </source>
</evidence>
<dbReference type="Proteomes" id="UP000501690">
    <property type="component" value="Linkage Group LG7"/>
</dbReference>
<comment type="subcellular location">
    <subcellularLocation>
        <location evidence="1">Cell membrane</location>
        <topology evidence="1">Single-pass type I membrane protein</topology>
    </subcellularLocation>
</comment>
<keyword evidence="5" id="KW-0732">Signal</keyword>
<keyword evidence="3" id="KW-1003">Cell membrane</keyword>
<accession>A0A4D6MJH5</accession>
<dbReference type="InterPro" id="IPR011009">
    <property type="entry name" value="Kinase-like_dom_sf"/>
</dbReference>
<comment type="similarity">
    <text evidence="2">Belongs to the RLP family.</text>
</comment>
<evidence type="ECO:0000256" key="2">
    <source>
        <dbReference type="ARBA" id="ARBA00009592"/>
    </source>
</evidence>
<evidence type="ECO:0000256" key="6">
    <source>
        <dbReference type="ARBA" id="ARBA00022989"/>
    </source>
</evidence>
<dbReference type="InterPro" id="IPR032675">
    <property type="entry name" value="LRR_dom_sf"/>
</dbReference>
<keyword evidence="4" id="KW-0812">Transmembrane</keyword>
<evidence type="ECO:0000256" key="5">
    <source>
        <dbReference type="ARBA" id="ARBA00022729"/>
    </source>
</evidence>
<dbReference type="GO" id="GO:0016301">
    <property type="term" value="F:kinase activity"/>
    <property type="evidence" value="ECO:0007669"/>
    <property type="project" value="UniProtKB-KW"/>
</dbReference>
<keyword evidence="8 10" id="KW-0675">Receptor</keyword>
<keyword evidence="11" id="KW-1185">Reference proteome</keyword>
<gene>
    <name evidence="10" type="ORF">DEO72_LG7g1434</name>
</gene>
<dbReference type="Pfam" id="PF00560">
    <property type="entry name" value="LRR_1"/>
    <property type="match status" value="1"/>
</dbReference>
<dbReference type="PANTHER" id="PTHR48052">
    <property type="entry name" value="UNNAMED PRODUCT"/>
    <property type="match status" value="1"/>
</dbReference>
<dbReference type="AlphaFoldDB" id="A0A4D6MJH5"/>
<dbReference type="SUPFAM" id="SSF52058">
    <property type="entry name" value="L domain-like"/>
    <property type="match status" value="1"/>
</dbReference>
<evidence type="ECO:0000256" key="8">
    <source>
        <dbReference type="ARBA" id="ARBA00023170"/>
    </source>
</evidence>
<evidence type="ECO:0000256" key="9">
    <source>
        <dbReference type="ARBA" id="ARBA00023180"/>
    </source>
</evidence>
<protein>
    <submittedName>
        <fullName evidence="10">LRR receptor-like serine/threonine-protein kinase EFR</fullName>
    </submittedName>
</protein>
<dbReference type="Gene3D" id="1.10.510.10">
    <property type="entry name" value="Transferase(Phosphotransferase) domain 1"/>
    <property type="match status" value="1"/>
</dbReference>
<dbReference type="SUPFAM" id="SSF56112">
    <property type="entry name" value="Protein kinase-like (PK-like)"/>
    <property type="match status" value="1"/>
</dbReference>
<dbReference type="GO" id="GO:0005886">
    <property type="term" value="C:plasma membrane"/>
    <property type="evidence" value="ECO:0007669"/>
    <property type="project" value="UniProtKB-SubCell"/>
</dbReference>